<dbReference type="Proteomes" id="UP000253501">
    <property type="component" value="Unassembled WGS sequence"/>
</dbReference>
<dbReference type="InterPro" id="IPR005149">
    <property type="entry name" value="Tscrpt_reg_PadR_N"/>
</dbReference>
<evidence type="ECO:0000259" key="1">
    <source>
        <dbReference type="Pfam" id="PF03551"/>
    </source>
</evidence>
<dbReference type="PANTHER" id="PTHR43252">
    <property type="entry name" value="TRANSCRIPTIONAL REGULATOR YQJI"/>
    <property type="match status" value="1"/>
</dbReference>
<accession>A0A367PSY2</accession>
<dbReference type="SUPFAM" id="SSF46785">
    <property type="entry name" value="Winged helix' DNA-binding domain"/>
    <property type="match status" value="1"/>
</dbReference>
<proteinExistence type="predicted"/>
<comment type="caution">
    <text evidence="2">The sequence shown here is derived from an EMBL/GenBank/DDBJ whole genome shotgun (WGS) entry which is preliminary data.</text>
</comment>
<dbReference type="AlphaFoldDB" id="A0A367PSY2"/>
<evidence type="ECO:0000313" key="3">
    <source>
        <dbReference type="Proteomes" id="UP000253501"/>
    </source>
</evidence>
<name>A0A367PSY2_CUPNE</name>
<dbReference type="EMBL" id="QDHA01000007">
    <property type="protein sequence ID" value="RCJ09985.1"/>
    <property type="molecule type" value="Genomic_DNA"/>
</dbReference>
<sequence>MFYDISEVAMRHHSHPFGFSGHGRHLLMRLVPHFGRHFAHHAMGRHGGGFWGGGHDDGFGPGGPDGPGSFDGEGWRRGRKFSADDLQLLLLAMLEEKPSHGYELIKAIETRTNGFYKPSPGVVYPALTYLEEVGYATVDTEGNKKRYQLSETGKAHLAANRERVEVMIAKLRHVARKVEWMRRAMSGEPQPEPEQGGWLPELMQARAAIKRAIALRSDAGADEQRRIAEILLRAAAEIEAVRKA</sequence>
<dbReference type="Gene3D" id="1.10.10.10">
    <property type="entry name" value="Winged helix-like DNA-binding domain superfamily/Winged helix DNA-binding domain"/>
    <property type="match status" value="1"/>
</dbReference>
<dbReference type="InterPro" id="IPR036390">
    <property type="entry name" value="WH_DNA-bd_sf"/>
</dbReference>
<protein>
    <submittedName>
        <fullName evidence="2">PadR family transcriptional regulator</fullName>
    </submittedName>
</protein>
<organism evidence="2 3">
    <name type="scientific">Cupriavidus necator</name>
    <name type="common">Alcaligenes eutrophus</name>
    <name type="synonym">Ralstonia eutropha</name>
    <dbReference type="NCBI Taxonomy" id="106590"/>
    <lineage>
        <taxon>Bacteria</taxon>
        <taxon>Pseudomonadati</taxon>
        <taxon>Pseudomonadota</taxon>
        <taxon>Betaproteobacteria</taxon>
        <taxon>Burkholderiales</taxon>
        <taxon>Burkholderiaceae</taxon>
        <taxon>Cupriavidus</taxon>
    </lineage>
</organism>
<gene>
    <name evidence="2" type="ORF">DDK22_03220</name>
</gene>
<reference evidence="2 3" key="1">
    <citation type="submission" date="2018-04" db="EMBL/GenBank/DDBJ databases">
        <title>Cupriavidus necator CR12 genome sequencing and assembly.</title>
        <authorList>
            <person name="Ben Fekih I."/>
            <person name="Mazhar H.S."/>
            <person name="Bello S.K."/>
            <person name="Rensing C."/>
        </authorList>
    </citation>
    <scope>NUCLEOTIDE SEQUENCE [LARGE SCALE GENOMIC DNA]</scope>
    <source>
        <strain evidence="2 3">CR12</strain>
    </source>
</reference>
<dbReference type="InterPro" id="IPR036388">
    <property type="entry name" value="WH-like_DNA-bd_sf"/>
</dbReference>
<dbReference type="Pfam" id="PF03551">
    <property type="entry name" value="PadR"/>
    <property type="match status" value="1"/>
</dbReference>
<feature type="domain" description="Transcription regulator PadR N-terminal" evidence="1">
    <location>
        <begin position="90"/>
        <end position="158"/>
    </location>
</feature>
<evidence type="ECO:0000313" key="2">
    <source>
        <dbReference type="EMBL" id="RCJ09985.1"/>
    </source>
</evidence>
<dbReference type="PANTHER" id="PTHR43252:SF7">
    <property type="entry name" value="TRANSCRIPTIONAL REGULATOR YQJI"/>
    <property type="match status" value="1"/>
</dbReference>